<organism evidence="6 7">
    <name type="scientific">Gymnopus androsaceus JB14</name>
    <dbReference type="NCBI Taxonomy" id="1447944"/>
    <lineage>
        <taxon>Eukaryota</taxon>
        <taxon>Fungi</taxon>
        <taxon>Dikarya</taxon>
        <taxon>Basidiomycota</taxon>
        <taxon>Agaricomycotina</taxon>
        <taxon>Agaricomycetes</taxon>
        <taxon>Agaricomycetidae</taxon>
        <taxon>Agaricales</taxon>
        <taxon>Marasmiineae</taxon>
        <taxon>Omphalotaceae</taxon>
        <taxon>Gymnopus</taxon>
    </lineage>
</organism>
<feature type="transmembrane region" description="Helical" evidence="5">
    <location>
        <begin position="76"/>
        <end position="96"/>
    </location>
</feature>
<evidence type="ECO:0000256" key="3">
    <source>
        <dbReference type="ARBA" id="ARBA00022989"/>
    </source>
</evidence>
<dbReference type="Proteomes" id="UP000799118">
    <property type="component" value="Unassembled WGS sequence"/>
</dbReference>
<dbReference type="SUPFAM" id="SSF103473">
    <property type="entry name" value="MFS general substrate transporter"/>
    <property type="match status" value="1"/>
</dbReference>
<dbReference type="Gene3D" id="1.20.1250.20">
    <property type="entry name" value="MFS general substrate transporter like domains"/>
    <property type="match status" value="1"/>
</dbReference>
<evidence type="ECO:0000256" key="1">
    <source>
        <dbReference type="ARBA" id="ARBA00004141"/>
    </source>
</evidence>
<keyword evidence="4 5" id="KW-0472">Membrane</keyword>
<dbReference type="InterPro" id="IPR050360">
    <property type="entry name" value="MFS_Sugar_Transporters"/>
</dbReference>
<dbReference type="GO" id="GO:0005351">
    <property type="term" value="F:carbohydrate:proton symporter activity"/>
    <property type="evidence" value="ECO:0007669"/>
    <property type="project" value="TreeGrafter"/>
</dbReference>
<evidence type="ECO:0000313" key="7">
    <source>
        <dbReference type="Proteomes" id="UP000799118"/>
    </source>
</evidence>
<evidence type="ECO:0000313" key="6">
    <source>
        <dbReference type="EMBL" id="KAE9402008.1"/>
    </source>
</evidence>
<name>A0A6A4HXV8_9AGAR</name>
<evidence type="ECO:0008006" key="8">
    <source>
        <dbReference type="Google" id="ProtNLM"/>
    </source>
</evidence>
<dbReference type="PANTHER" id="PTHR48022">
    <property type="entry name" value="PLASTIDIC GLUCOSE TRANSPORTER 4"/>
    <property type="match status" value="1"/>
</dbReference>
<reference evidence="6" key="1">
    <citation type="journal article" date="2019" name="Environ. Microbiol.">
        <title>Fungal ecological strategies reflected in gene transcription - a case study of two litter decomposers.</title>
        <authorList>
            <person name="Barbi F."/>
            <person name="Kohler A."/>
            <person name="Barry K."/>
            <person name="Baskaran P."/>
            <person name="Daum C."/>
            <person name="Fauchery L."/>
            <person name="Ihrmark K."/>
            <person name="Kuo A."/>
            <person name="LaButti K."/>
            <person name="Lipzen A."/>
            <person name="Morin E."/>
            <person name="Grigoriev I.V."/>
            <person name="Henrissat B."/>
            <person name="Lindahl B."/>
            <person name="Martin F."/>
        </authorList>
    </citation>
    <scope>NUCLEOTIDE SEQUENCE</scope>
    <source>
        <strain evidence="6">JB14</strain>
    </source>
</reference>
<keyword evidence="2 5" id="KW-0812">Transmembrane</keyword>
<keyword evidence="3 5" id="KW-1133">Transmembrane helix</keyword>
<sequence length="183" mass="20720">MLPSLPHYGRWYSRCSRSDWIDPSLDPNKKCYNNKRLITLNAWIVLLAPEVVAFLLITITRPLAAVIQAASQSVGMFIGARFLIGFGLIMTFAATYNSLWNLGAIVSWRIPSAMQGLPSLVQICLVWFSPESPRWLISKGREEQALQTLAYYHADGNIDDPLVRYEFNEIKAALEFDRHGFSP</sequence>
<dbReference type="Pfam" id="PF00083">
    <property type="entry name" value="Sugar_tr"/>
    <property type="match status" value="1"/>
</dbReference>
<keyword evidence="7" id="KW-1185">Reference proteome</keyword>
<dbReference type="EMBL" id="ML769439">
    <property type="protein sequence ID" value="KAE9402008.1"/>
    <property type="molecule type" value="Genomic_DNA"/>
</dbReference>
<dbReference type="InterPro" id="IPR005828">
    <property type="entry name" value="MFS_sugar_transport-like"/>
</dbReference>
<dbReference type="InterPro" id="IPR036259">
    <property type="entry name" value="MFS_trans_sf"/>
</dbReference>
<dbReference type="PANTHER" id="PTHR48022:SF64">
    <property type="entry name" value="MAJOR FACILITATOR SUPERFAMILY (MFS) PROFILE DOMAIN-CONTAINING PROTEIN"/>
    <property type="match status" value="1"/>
</dbReference>
<evidence type="ECO:0000256" key="5">
    <source>
        <dbReference type="SAM" id="Phobius"/>
    </source>
</evidence>
<accession>A0A6A4HXV8</accession>
<dbReference type="OrthoDB" id="6133115at2759"/>
<proteinExistence type="predicted"/>
<comment type="subcellular location">
    <subcellularLocation>
        <location evidence="1">Membrane</location>
        <topology evidence="1">Multi-pass membrane protein</topology>
    </subcellularLocation>
</comment>
<dbReference type="GO" id="GO:0016020">
    <property type="term" value="C:membrane"/>
    <property type="evidence" value="ECO:0007669"/>
    <property type="project" value="UniProtKB-SubCell"/>
</dbReference>
<evidence type="ECO:0000256" key="4">
    <source>
        <dbReference type="ARBA" id="ARBA00023136"/>
    </source>
</evidence>
<protein>
    <recommendedName>
        <fullName evidence="8">Major facilitator superfamily (MFS) profile domain-containing protein</fullName>
    </recommendedName>
</protein>
<dbReference type="AlphaFoldDB" id="A0A6A4HXV8"/>
<evidence type="ECO:0000256" key="2">
    <source>
        <dbReference type="ARBA" id="ARBA00022692"/>
    </source>
</evidence>
<feature type="transmembrane region" description="Helical" evidence="5">
    <location>
        <begin position="42"/>
        <end position="64"/>
    </location>
</feature>
<gene>
    <name evidence="6" type="ORF">BT96DRAFT_937465</name>
</gene>